<name>A0A645JDC4_9ZZZZ</name>
<dbReference type="AlphaFoldDB" id="A0A645JDC4"/>
<sequence>MQVVVARRFVERQAVASAVECELPAVDPAGRKQDRDAVKLRLRAEYGRFRRRPQQFVAPPRQPEQIAAELRCEFSFPVENGVADHRRRRLVFAVECPA</sequence>
<organism evidence="1">
    <name type="scientific">bioreactor metagenome</name>
    <dbReference type="NCBI Taxonomy" id="1076179"/>
    <lineage>
        <taxon>unclassified sequences</taxon>
        <taxon>metagenomes</taxon>
        <taxon>ecological metagenomes</taxon>
    </lineage>
</organism>
<proteinExistence type="predicted"/>
<evidence type="ECO:0000313" key="1">
    <source>
        <dbReference type="EMBL" id="MPN60669.1"/>
    </source>
</evidence>
<gene>
    <name evidence="1" type="ORF">SDC9_208400</name>
</gene>
<dbReference type="EMBL" id="VSSQ01136237">
    <property type="protein sequence ID" value="MPN60669.1"/>
    <property type="molecule type" value="Genomic_DNA"/>
</dbReference>
<protein>
    <submittedName>
        <fullName evidence="1">Uncharacterized protein</fullName>
    </submittedName>
</protein>
<comment type="caution">
    <text evidence="1">The sequence shown here is derived from an EMBL/GenBank/DDBJ whole genome shotgun (WGS) entry which is preliminary data.</text>
</comment>
<accession>A0A645JDC4</accession>
<reference evidence="1" key="1">
    <citation type="submission" date="2019-08" db="EMBL/GenBank/DDBJ databases">
        <authorList>
            <person name="Kucharzyk K."/>
            <person name="Murdoch R.W."/>
            <person name="Higgins S."/>
            <person name="Loffler F."/>
        </authorList>
    </citation>
    <scope>NUCLEOTIDE SEQUENCE</scope>
</reference>